<feature type="transmembrane region" description="Helical" evidence="9">
    <location>
        <begin position="103"/>
        <end position="123"/>
    </location>
</feature>
<evidence type="ECO:0000256" key="5">
    <source>
        <dbReference type="ARBA" id="ARBA00022692"/>
    </source>
</evidence>
<dbReference type="GO" id="GO:0012505">
    <property type="term" value="C:endomembrane system"/>
    <property type="evidence" value="ECO:0007669"/>
    <property type="project" value="UniProtKB-SubCell"/>
</dbReference>
<sequence length="226" mass="24919">MAGLNTWGILFGVLGNITASFLFISPVPTFWRIVKKRSTEEFSSIPYIILLLNASFWTYYGIIIPNGLLLITINGFGATVQAIYVFIFLLFAPPKLKVRTGALAGILNVGLVVGAILVSRLALERDAQIKTIGIFYIYTYMPFFLSFFYFLVALTWAIYAVLVRDIFIGIPNGTGLALGVCQLVLYGVYRNAKPSKSVDDSIQVSNFPDGALEEGLKHQQLPSSSE</sequence>
<comment type="subcellular location">
    <subcellularLocation>
        <location evidence="1">Endomembrane system</location>
        <topology evidence="1">Multi-pass membrane protein</topology>
    </subcellularLocation>
</comment>
<evidence type="ECO:0000256" key="1">
    <source>
        <dbReference type="ARBA" id="ARBA00004127"/>
    </source>
</evidence>
<dbReference type="AlphaFoldDB" id="A0ABD3SXM6"/>
<proteinExistence type="inferred from homology"/>
<dbReference type="InterPro" id="IPR004316">
    <property type="entry name" value="SWEET_rpt"/>
</dbReference>
<feature type="transmembrane region" description="Helical" evidence="9">
    <location>
        <begin position="7"/>
        <end position="24"/>
    </location>
</feature>
<name>A0ABD3SXM6_9LAMI</name>
<evidence type="ECO:0000256" key="9">
    <source>
        <dbReference type="SAM" id="Phobius"/>
    </source>
</evidence>
<reference evidence="10 11" key="1">
    <citation type="submission" date="2024-12" db="EMBL/GenBank/DDBJ databases">
        <title>The unique morphological basis and parallel evolutionary history of personate flowers in Penstemon.</title>
        <authorList>
            <person name="Depatie T.H."/>
            <person name="Wessinger C.A."/>
        </authorList>
    </citation>
    <scope>NUCLEOTIDE SEQUENCE [LARGE SCALE GENOMIC DNA]</scope>
    <source>
        <strain evidence="10">WTNN_2</strain>
        <tissue evidence="10">Leaf</tissue>
    </source>
</reference>
<dbReference type="InterPro" id="IPR047664">
    <property type="entry name" value="SWEET"/>
</dbReference>
<gene>
    <name evidence="10" type="ORF">ACJIZ3_018149</name>
</gene>
<dbReference type="FunFam" id="1.20.1280.290:FF:000001">
    <property type="entry name" value="Bidirectional sugar transporter SWEET"/>
    <property type="match status" value="1"/>
</dbReference>
<evidence type="ECO:0000313" key="11">
    <source>
        <dbReference type="Proteomes" id="UP001634393"/>
    </source>
</evidence>
<accession>A0ABD3SXM6</accession>
<keyword evidence="7 9" id="KW-1133">Transmembrane helix</keyword>
<keyword evidence="11" id="KW-1185">Reference proteome</keyword>
<dbReference type="Pfam" id="PF03083">
    <property type="entry name" value="MtN3_slv"/>
    <property type="match status" value="2"/>
</dbReference>
<evidence type="ECO:0000256" key="8">
    <source>
        <dbReference type="ARBA" id="ARBA00023136"/>
    </source>
</evidence>
<evidence type="ECO:0000313" key="10">
    <source>
        <dbReference type="EMBL" id="KAL3829347.1"/>
    </source>
</evidence>
<keyword evidence="4" id="KW-0762">Sugar transport</keyword>
<evidence type="ECO:0000256" key="4">
    <source>
        <dbReference type="ARBA" id="ARBA00022597"/>
    </source>
</evidence>
<comment type="similarity">
    <text evidence="2">Belongs to the SWEET sugar transporter family.</text>
</comment>
<dbReference type="PANTHER" id="PTHR10791:SF120">
    <property type="entry name" value="BIDIRECTIONAL SUGAR TRANSPORTER SWEET17"/>
    <property type="match status" value="1"/>
</dbReference>
<evidence type="ECO:0008006" key="12">
    <source>
        <dbReference type="Google" id="ProtNLM"/>
    </source>
</evidence>
<keyword evidence="5 9" id="KW-0812">Transmembrane</keyword>
<dbReference type="Gene3D" id="1.20.1280.290">
    <property type="match status" value="2"/>
</dbReference>
<dbReference type="EMBL" id="JBJXBP010000005">
    <property type="protein sequence ID" value="KAL3829347.1"/>
    <property type="molecule type" value="Genomic_DNA"/>
</dbReference>
<feature type="transmembrane region" description="Helical" evidence="9">
    <location>
        <begin position="69"/>
        <end position="91"/>
    </location>
</feature>
<evidence type="ECO:0000256" key="7">
    <source>
        <dbReference type="ARBA" id="ARBA00022989"/>
    </source>
</evidence>
<protein>
    <recommendedName>
        <fullName evidence="12">Bidirectional sugar transporter SWEET</fullName>
    </recommendedName>
</protein>
<feature type="transmembrane region" description="Helical" evidence="9">
    <location>
        <begin position="135"/>
        <end position="160"/>
    </location>
</feature>
<feature type="transmembrane region" description="Helical" evidence="9">
    <location>
        <begin position="166"/>
        <end position="189"/>
    </location>
</feature>
<evidence type="ECO:0000256" key="2">
    <source>
        <dbReference type="ARBA" id="ARBA00007809"/>
    </source>
</evidence>
<keyword evidence="6" id="KW-0677">Repeat</keyword>
<organism evidence="10 11">
    <name type="scientific">Penstemon smallii</name>
    <dbReference type="NCBI Taxonomy" id="265156"/>
    <lineage>
        <taxon>Eukaryota</taxon>
        <taxon>Viridiplantae</taxon>
        <taxon>Streptophyta</taxon>
        <taxon>Embryophyta</taxon>
        <taxon>Tracheophyta</taxon>
        <taxon>Spermatophyta</taxon>
        <taxon>Magnoliopsida</taxon>
        <taxon>eudicotyledons</taxon>
        <taxon>Gunneridae</taxon>
        <taxon>Pentapetalae</taxon>
        <taxon>asterids</taxon>
        <taxon>lamiids</taxon>
        <taxon>Lamiales</taxon>
        <taxon>Plantaginaceae</taxon>
        <taxon>Cheloneae</taxon>
        <taxon>Penstemon</taxon>
    </lineage>
</organism>
<evidence type="ECO:0000256" key="3">
    <source>
        <dbReference type="ARBA" id="ARBA00022448"/>
    </source>
</evidence>
<keyword evidence="8 9" id="KW-0472">Membrane</keyword>
<comment type="caution">
    <text evidence="10">The sequence shown here is derived from an EMBL/GenBank/DDBJ whole genome shotgun (WGS) entry which is preliminary data.</text>
</comment>
<dbReference type="PANTHER" id="PTHR10791">
    <property type="entry name" value="RAG1-ACTIVATING PROTEIN 1"/>
    <property type="match status" value="1"/>
</dbReference>
<dbReference type="Proteomes" id="UP001634393">
    <property type="component" value="Unassembled WGS sequence"/>
</dbReference>
<evidence type="ECO:0000256" key="6">
    <source>
        <dbReference type="ARBA" id="ARBA00022737"/>
    </source>
</evidence>
<keyword evidence="3" id="KW-0813">Transport</keyword>
<feature type="transmembrane region" description="Helical" evidence="9">
    <location>
        <begin position="44"/>
        <end position="62"/>
    </location>
</feature>